<feature type="region of interest" description="Disordered" evidence="1">
    <location>
        <begin position="1"/>
        <end position="30"/>
    </location>
</feature>
<proteinExistence type="predicted"/>
<organism evidence="2">
    <name type="scientific">marine sediment metagenome</name>
    <dbReference type="NCBI Taxonomy" id="412755"/>
    <lineage>
        <taxon>unclassified sequences</taxon>
        <taxon>metagenomes</taxon>
        <taxon>ecological metagenomes</taxon>
    </lineage>
</organism>
<reference evidence="2" key="1">
    <citation type="journal article" date="2014" name="Front. Microbiol.">
        <title>High frequency of phylogenetically diverse reductive dehalogenase-homologous genes in deep subseafloor sedimentary metagenomes.</title>
        <authorList>
            <person name="Kawai M."/>
            <person name="Futagami T."/>
            <person name="Toyoda A."/>
            <person name="Takaki Y."/>
            <person name="Nishi S."/>
            <person name="Hori S."/>
            <person name="Arai W."/>
            <person name="Tsubouchi T."/>
            <person name="Morono Y."/>
            <person name="Uchiyama I."/>
            <person name="Ito T."/>
            <person name="Fujiyama A."/>
            <person name="Inagaki F."/>
            <person name="Takami H."/>
        </authorList>
    </citation>
    <scope>NUCLEOTIDE SEQUENCE</scope>
    <source>
        <strain evidence="2">Expedition CK06-06</strain>
    </source>
</reference>
<evidence type="ECO:0000256" key="1">
    <source>
        <dbReference type="SAM" id="MobiDB-lite"/>
    </source>
</evidence>
<accession>X1NUS5</accession>
<name>X1NUS5_9ZZZZ</name>
<evidence type="ECO:0000313" key="2">
    <source>
        <dbReference type="EMBL" id="GAI30515.1"/>
    </source>
</evidence>
<sequence length="30" mass="3229">EFALGRARSEDQGLTYGSSKRQSGNRDGEG</sequence>
<gene>
    <name evidence="2" type="ORF">S06H3_28673</name>
</gene>
<feature type="non-terminal residue" evidence="2">
    <location>
        <position position="1"/>
    </location>
</feature>
<comment type="caution">
    <text evidence="2">The sequence shown here is derived from an EMBL/GenBank/DDBJ whole genome shotgun (WGS) entry which is preliminary data.</text>
</comment>
<dbReference type="AlphaFoldDB" id="X1NUS5"/>
<dbReference type="EMBL" id="BARV01016751">
    <property type="protein sequence ID" value="GAI30515.1"/>
    <property type="molecule type" value="Genomic_DNA"/>
</dbReference>
<protein>
    <submittedName>
        <fullName evidence="2">Uncharacterized protein</fullName>
    </submittedName>
</protein>